<accession>A0A0M2EW75</accession>
<dbReference type="Pfam" id="PF07715">
    <property type="entry name" value="Plug"/>
    <property type="match status" value="1"/>
</dbReference>
<feature type="binding site" evidence="12">
    <location>
        <position position="222"/>
    </location>
    <ligand>
        <name>Ca(2+)</name>
        <dbReference type="ChEBI" id="CHEBI:29108"/>
        <label>2</label>
    </ligand>
</feature>
<dbReference type="GO" id="GO:0046872">
    <property type="term" value="F:metal ion binding"/>
    <property type="evidence" value="ECO:0007669"/>
    <property type="project" value="UniProtKB-KW"/>
</dbReference>
<dbReference type="Pfam" id="PF00593">
    <property type="entry name" value="TonB_dep_Rec_b-barrel"/>
    <property type="match status" value="1"/>
</dbReference>
<dbReference type="Gene3D" id="2.40.170.20">
    <property type="entry name" value="TonB-dependent receptor, beta-barrel domain"/>
    <property type="match status" value="1"/>
</dbReference>
<dbReference type="PANTHER" id="PTHR30069">
    <property type="entry name" value="TONB-DEPENDENT OUTER MEMBRANE RECEPTOR"/>
    <property type="match status" value="1"/>
</dbReference>
<keyword evidence="2 12" id="KW-0813">Transport</keyword>
<dbReference type="InterPro" id="IPR036942">
    <property type="entry name" value="Beta-barrel_TonB_sf"/>
</dbReference>
<feature type="signal peptide" evidence="12">
    <location>
        <begin position="1"/>
        <end position="20"/>
    </location>
</feature>
<evidence type="ECO:0000256" key="6">
    <source>
        <dbReference type="ARBA" id="ARBA00022837"/>
    </source>
</evidence>
<evidence type="ECO:0000313" key="17">
    <source>
        <dbReference type="EMBL" id="KGA31996.1"/>
    </source>
</evidence>
<name>A0A0M2EW75_9GAMM</name>
<evidence type="ECO:0000256" key="7">
    <source>
        <dbReference type="ARBA" id="ARBA00023065"/>
    </source>
</evidence>
<dbReference type="NCBIfam" id="NF007926">
    <property type="entry name" value="PRK10641.1"/>
    <property type="match status" value="1"/>
</dbReference>
<keyword evidence="5 12" id="KW-0732">Signal</keyword>
<evidence type="ECO:0000256" key="10">
    <source>
        <dbReference type="ARBA" id="ARBA00023136"/>
    </source>
</evidence>
<dbReference type="GO" id="GO:0015288">
    <property type="term" value="F:porin activity"/>
    <property type="evidence" value="ECO:0007669"/>
    <property type="project" value="UniProtKB-KW"/>
</dbReference>
<dbReference type="PROSITE" id="PS52016">
    <property type="entry name" value="TONB_DEPENDENT_REC_3"/>
    <property type="match status" value="1"/>
</dbReference>
<dbReference type="Proteomes" id="UP000029435">
    <property type="component" value="Unassembled WGS sequence"/>
</dbReference>
<dbReference type="GO" id="GO:0046930">
    <property type="term" value="C:pore complex"/>
    <property type="evidence" value="ECO:0007669"/>
    <property type="project" value="UniProtKB-KW"/>
</dbReference>
<feature type="binding site" evidence="12">
    <location>
        <position position="224"/>
    </location>
    <ligand>
        <name>Ca(2+)</name>
        <dbReference type="ChEBI" id="CHEBI:29108"/>
        <label>1</label>
    </ligand>
</feature>
<dbReference type="GO" id="GO:0006811">
    <property type="term" value="P:monoatomic ion transport"/>
    <property type="evidence" value="ECO:0007669"/>
    <property type="project" value="UniProtKB-KW"/>
</dbReference>
<evidence type="ECO:0000256" key="14">
    <source>
        <dbReference type="PROSITE-ProRule" id="PRU10144"/>
    </source>
</evidence>
<dbReference type="AlphaFoldDB" id="A0A0M2EW75"/>
<comment type="caution">
    <text evidence="12">Lacks conserved residue(s) required for the propagation of feature annotation.</text>
</comment>
<evidence type="ECO:0000256" key="8">
    <source>
        <dbReference type="ARBA" id="ARBA00023077"/>
    </source>
</evidence>
<keyword evidence="9 12" id="KW-0626">Porin</keyword>
<keyword evidence="4 12" id="KW-0812">Transmembrane</keyword>
<dbReference type="GO" id="GO:0015420">
    <property type="term" value="F:ABC-type vitamin B12 transporter activity"/>
    <property type="evidence" value="ECO:0007669"/>
    <property type="project" value="InterPro"/>
</dbReference>
<feature type="chain" id="PRO_5008991588" description="Vitamin B12 transporter BtuB" evidence="12">
    <location>
        <begin position="21"/>
        <end position="634"/>
    </location>
</feature>
<dbReference type="InterPro" id="IPR010101">
    <property type="entry name" value="B12_transptr_BtuB"/>
</dbReference>
<dbReference type="CDD" id="cd01347">
    <property type="entry name" value="ligand_gated_channel"/>
    <property type="match status" value="1"/>
</dbReference>
<organism evidence="17 18">
    <name type="scientific">Pectobacterium brasiliense</name>
    <dbReference type="NCBI Taxonomy" id="180957"/>
    <lineage>
        <taxon>Bacteria</taxon>
        <taxon>Pseudomonadati</taxon>
        <taxon>Pseudomonadota</taxon>
        <taxon>Gammaproteobacteria</taxon>
        <taxon>Enterobacterales</taxon>
        <taxon>Pectobacteriaceae</taxon>
        <taxon>Pectobacterium</taxon>
    </lineage>
</organism>
<feature type="binding site" evidence="12">
    <location>
        <position position="224"/>
    </location>
    <ligand>
        <name>Ca(2+)</name>
        <dbReference type="ChEBI" id="CHEBI:29108"/>
        <label>2</label>
    </ligand>
</feature>
<keyword evidence="7 12" id="KW-0406">Ion transport</keyword>
<dbReference type="InterPro" id="IPR010917">
    <property type="entry name" value="TonB_rcpt_CS"/>
</dbReference>
<evidence type="ECO:0000256" key="9">
    <source>
        <dbReference type="ARBA" id="ARBA00023114"/>
    </source>
</evidence>
<evidence type="ECO:0000256" key="2">
    <source>
        <dbReference type="ARBA" id="ARBA00022448"/>
    </source>
</evidence>
<dbReference type="Gene3D" id="2.170.130.10">
    <property type="entry name" value="TonB-dependent receptor, plug domain"/>
    <property type="match status" value="1"/>
</dbReference>
<keyword evidence="11 12" id="KW-0998">Cell outer membrane</keyword>
<feature type="domain" description="TonB-dependent receptor plug" evidence="16">
    <location>
        <begin position="49"/>
        <end position="156"/>
    </location>
</feature>
<dbReference type="InterPro" id="IPR000531">
    <property type="entry name" value="Beta-barrel_TonB"/>
</dbReference>
<evidence type="ECO:0000259" key="15">
    <source>
        <dbReference type="Pfam" id="PF00593"/>
    </source>
</evidence>
<evidence type="ECO:0000256" key="12">
    <source>
        <dbReference type="HAMAP-Rule" id="MF_01531"/>
    </source>
</evidence>
<feature type="binding site" evidence="12">
    <location>
        <position position="95"/>
    </location>
    <ligand>
        <name>cyanocob(III)alamin</name>
        <dbReference type="ChEBI" id="CHEBI:17439"/>
    </ligand>
</feature>
<feature type="binding site" evidence="12">
    <location>
        <position position="222"/>
    </location>
    <ligand>
        <name>Ca(2+)</name>
        <dbReference type="ChEBI" id="CHEBI:29108"/>
        <label>1</label>
    </ligand>
</feature>
<feature type="domain" description="TonB-dependent receptor-like beta-barrel" evidence="15">
    <location>
        <begin position="214"/>
        <end position="608"/>
    </location>
</feature>
<feature type="binding site" evidence="12">
    <location>
        <position position="542"/>
    </location>
    <ligand>
        <name>cyanocob(III)alamin</name>
        <dbReference type="ChEBI" id="CHEBI:17439"/>
    </ligand>
</feature>
<keyword evidence="12" id="KW-0479">Metal-binding</keyword>
<dbReference type="SUPFAM" id="SSF56935">
    <property type="entry name" value="Porins"/>
    <property type="match status" value="1"/>
</dbReference>
<evidence type="ECO:0000256" key="4">
    <source>
        <dbReference type="ARBA" id="ARBA00022692"/>
    </source>
</evidence>
<keyword evidence="8 12" id="KW-0798">TonB box</keyword>
<comment type="subcellular location">
    <subcellularLocation>
        <location evidence="1 12 13">Cell outer membrane</location>
        <topology evidence="1 12 13">Multi-pass membrane protein</topology>
    </subcellularLocation>
</comment>
<feature type="short sequence motif" description="TonB box" evidence="12">
    <location>
        <begin position="36"/>
        <end position="43"/>
    </location>
</feature>
<dbReference type="PROSITE" id="PS01156">
    <property type="entry name" value="TONB_DEPENDENT_REC_2"/>
    <property type="match status" value="1"/>
</dbReference>
<feature type="short sequence motif" description="TonB C-terminal box" evidence="12 14">
    <location>
        <begin position="617"/>
        <end position="634"/>
    </location>
</feature>
<dbReference type="PANTHER" id="PTHR30069:SF53">
    <property type="entry name" value="COLICIN I RECEPTOR-RELATED"/>
    <property type="match status" value="1"/>
</dbReference>
<keyword evidence="3 12" id="KW-1134">Transmembrane beta strand</keyword>
<dbReference type="OrthoDB" id="9764669at2"/>
<feature type="binding site" evidence="12">
    <location>
        <position position="259"/>
    </location>
    <ligand>
        <name>Ca(2+)</name>
        <dbReference type="ChEBI" id="CHEBI:29108"/>
        <label>1</label>
    </ligand>
</feature>
<feature type="binding site" evidence="12">
    <location>
        <position position="319"/>
    </location>
    <ligand>
        <name>cyanocob(III)alamin</name>
        <dbReference type="ChEBI" id="CHEBI:17439"/>
    </ligand>
</feature>
<dbReference type="InterPro" id="IPR037066">
    <property type="entry name" value="Plug_dom_sf"/>
</dbReference>
<dbReference type="InterPro" id="IPR039426">
    <property type="entry name" value="TonB-dep_rcpt-like"/>
</dbReference>
<comment type="similarity">
    <text evidence="12">Belongs to the TonB-dependent receptor family. BtuB (TC 1.B.14.3.1) subfamily.</text>
</comment>
<feature type="binding site" evidence="12">
    <location>
        <position position="258"/>
    </location>
    <ligand>
        <name>Ca(2+)</name>
        <dbReference type="ChEBI" id="CHEBI:29108"/>
        <label>2</label>
    </ligand>
</feature>
<feature type="binding site" evidence="12">
    <location>
        <position position="209"/>
    </location>
    <ligand>
        <name>Ca(2+)</name>
        <dbReference type="ChEBI" id="CHEBI:29108"/>
        <label>1</label>
    </ligand>
</feature>
<evidence type="ECO:0000256" key="5">
    <source>
        <dbReference type="ARBA" id="ARBA00022729"/>
    </source>
</evidence>
<evidence type="ECO:0000313" key="18">
    <source>
        <dbReference type="Proteomes" id="UP000029435"/>
    </source>
</evidence>
<keyword evidence="6 12" id="KW-0106">Calcium</keyword>
<reference evidence="17 18" key="1">
    <citation type="submission" date="2014-08" db="EMBL/GenBank/DDBJ databases">
        <title>Genome sequences of NCPPB Pectobacterium isolates.</title>
        <authorList>
            <person name="Glover R.H."/>
            <person name="Sapp M."/>
            <person name="Elphinstone J."/>
        </authorList>
    </citation>
    <scope>NUCLEOTIDE SEQUENCE [LARGE SCALE GENOMIC DNA]</scope>
    <source>
        <strain evidence="17 18">LMG 21372</strain>
    </source>
</reference>
<dbReference type="EMBL" id="JQOD01000007">
    <property type="protein sequence ID" value="KGA31996.1"/>
    <property type="molecule type" value="Genomic_DNA"/>
</dbReference>
<evidence type="ECO:0000256" key="1">
    <source>
        <dbReference type="ARBA" id="ARBA00004571"/>
    </source>
</evidence>
<keyword evidence="10 12" id="KW-0472">Membrane</keyword>
<dbReference type="RefSeq" id="WP_039317251.1">
    <property type="nucleotide sequence ID" value="NZ_JQOD01000007.1"/>
</dbReference>
<dbReference type="GO" id="GO:0009279">
    <property type="term" value="C:cell outer membrane"/>
    <property type="evidence" value="ECO:0007669"/>
    <property type="project" value="UniProtKB-SubCell"/>
</dbReference>
<protein>
    <recommendedName>
        <fullName evidence="12">Vitamin B12 transporter BtuB</fullName>
    </recommendedName>
    <alternativeName>
        <fullName evidence="12">Cobalamin receptor</fullName>
    </alternativeName>
    <alternativeName>
        <fullName evidence="12">Outer membrane cobalamin translocator</fullName>
    </alternativeName>
</protein>
<evidence type="ECO:0000259" key="16">
    <source>
        <dbReference type="Pfam" id="PF07715"/>
    </source>
</evidence>
<proteinExistence type="inferred from homology"/>
<comment type="function">
    <text evidence="12">Involved in the active translocation of vitamin B12 (cyanocobalamin) across the outer membrane to the periplasmic space. It derives its energy for transport by interacting with the trans-periplasmic membrane protein TonB.</text>
</comment>
<feature type="binding site" evidence="12">
    <location>
        <begin position="120"/>
        <end position="121"/>
    </location>
    <ligand>
        <name>cyanocob(III)alamin</name>
        <dbReference type="ChEBI" id="CHEBI:17439"/>
    </ligand>
</feature>
<evidence type="ECO:0000256" key="11">
    <source>
        <dbReference type="ARBA" id="ARBA00023237"/>
    </source>
</evidence>
<sequence precursor="true">MIKKISLLTALSVTAFSGWAQENSSSPNSSSEKNADDMVVTANRFAQPVSSVLASIDVVTRDDINRWQAKNVLEVMRRLPGVNIAQTGGLGQSASMYIRGSEARHTLVLIDGVPIAKYGITGDPDFNLIPIALVQRIEFMRGPRSAVYGADAIGGVVNIITQTTENKTVLNAGAGSNRYQEYSGSLHQSVGDSTRISLAGAYQDTRGFNVYPDSSNQTLDSDKDGWRNKTFWAGVEHQFNDSISAFFRGYGYGSNSDYDALSQDFGFPIQNEQQSYNHTYSGGLRFSQENYASQLIASYQKYTSIQYLSTQGRYGAYNSQDDIDQYDVLWGNTLALSHGMVSAGIDWRRQKLTSEGVSFNTLNRESNRYKQDNSGAYLTAQQQYGAVILEASVRGDDNEKFGRHGTWQLASGWEFFPDYRVTLSYATGFQAPTLGQLYGQKRFDIESNENLKPEESKQWEAGLEGLTGPLSWRLSGYINKIDNLIAYEYAFATNTGTYYNVDAATMKGLEWTGSFETGVLNHQITLDYLDARNDENDKVLARRAKQQAKYQVDWDLYDVDFNLSYQYVGKRFDNAANTRRLPSYSTVDVSASYPITSHLTVRGRIANLFDKDYETAYGYRTAGREYYLTGSYTF</sequence>
<evidence type="ECO:0000256" key="13">
    <source>
        <dbReference type="PROSITE-ProRule" id="PRU01360"/>
    </source>
</evidence>
<dbReference type="NCBIfam" id="TIGR01779">
    <property type="entry name" value="TonB-B12"/>
    <property type="match status" value="1"/>
</dbReference>
<evidence type="ECO:0000256" key="3">
    <source>
        <dbReference type="ARBA" id="ARBA00022452"/>
    </source>
</evidence>
<gene>
    <name evidence="12 17" type="primary">btuB</name>
    <name evidence="17" type="ORF">KU74_18875</name>
</gene>
<comment type="caution">
    <text evidence="17">The sequence shown here is derived from an EMBL/GenBank/DDBJ whole genome shotgun (WGS) entry which is preliminary data.</text>
</comment>
<dbReference type="HAMAP" id="MF_01531">
    <property type="entry name" value="BtuB"/>
    <property type="match status" value="1"/>
</dbReference>
<dbReference type="InterPro" id="IPR012910">
    <property type="entry name" value="Plug_dom"/>
</dbReference>
<feature type="binding site" evidence="12">
    <location>
        <position position="259"/>
    </location>
    <ligand>
        <name>Ca(2+)</name>
        <dbReference type="ChEBI" id="CHEBI:29108"/>
        <label>2</label>
    </ligand>
</feature>